<dbReference type="PANTHER" id="PTHR43047:SF72">
    <property type="entry name" value="OSMOSENSING HISTIDINE PROTEIN KINASE SLN1"/>
    <property type="match status" value="1"/>
</dbReference>
<dbReference type="Pfam" id="PF00512">
    <property type="entry name" value="HisKA"/>
    <property type="match status" value="1"/>
</dbReference>
<evidence type="ECO:0000256" key="9">
    <source>
        <dbReference type="SAM" id="Coils"/>
    </source>
</evidence>
<dbReference type="CDD" id="cd00082">
    <property type="entry name" value="HisKA"/>
    <property type="match status" value="1"/>
</dbReference>
<evidence type="ECO:0000313" key="11">
    <source>
        <dbReference type="EMBL" id="WAL59597.1"/>
    </source>
</evidence>
<evidence type="ECO:0000313" key="12">
    <source>
        <dbReference type="Proteomes" id="UP001163152"/>
    </source>
</evidence>
<keyword evidence="5" id="KW-0808">Transferase</keyword>
<keyword evidence="4" id="KW-0597">Phosphoprotein</keyword>
<dbReference type="InterPro" id="IPR036097">
    <property type="entry name" value="HisK_dim/P_sf"/>
</dbReference>
<keyword evidence="6 11" id="KW-0418">Kinase</keyword>
<dbReference type="SUPFAM" id="SSF55874">
    <property type="entry name" value="ATPase domain of HSP90 chaperone/DNA topoisomerase II/histidine kinase"/>
    <property type="match status" value="1"/>
</dbReference>
<feature type="coiled-coil region" evidence="9">
    <location>
        <begin position="140"/>
        <end position="174"/>
    </location>
</feature>
<dbReference type="EC" id="2.7.13.3" evidence="3"/>
<organism evidence="11 12">
    <name type="scientific">Thermocoleostomius sinensis A174</name>
    <dbReference type="NCBI Taxonomy" id="2016057"/>
    <lineage>
        <taxon>Bacteria</taxon>
        <taxon>Bacillati</taxon>
        <taxon>Cyanobacteriota</taxon>
        <taxon>Cyanophyceae</taxon>
        <taxon>Oculatellales</taxon>
        <taxon>Oculatellaceae</taxon>
        <taxon>Thermocoleostomius</taxon>
    </lineage>
</organism>
<accession>A0A9E9C9H7</accession>
<evidence type="ECO:0000256" key="4">
    <source>
        <dbReference type="ARBA" id="ARBA00022553"/>
    </source>
</evidence>
<dbReference type="InterPro" id="IPR003594">
    <property type="entry name" value="HATPase_dom"/>
</dbReference>
<comment type="similarity">
    <text evidence="2">In the N-terminal section; belongs to the phytochrome family.</text>
</comment>
<name>A0A9E9C9H7_9CYAN</name>
<evidence type="ECO:0000259" key="10">
    <source>
        <dbReference type="PROSITE" id="PS50109"/>
    </source>
</evidence>
<feature type="domain" description="Histidine kinase" evidence="10">
    <location>
        <begin position="170"/>
        <end position="393"/>
    </location>
</feature>
<dbReference type="EMBL" id="CP113797">
    <property type="protein sequence ID" value="WAL59597.1"/>
    <property type="molecule type" value="Genomic_DNA"/>
</dbReference>
<protein>
    <recommendedName>
        <fullName evidence="8">Circadian input-output histidine kinase CikA</fullName>
        <ecNumber evidence="3">2.7.13.3</ecNumber>
    </recommendedName>
</protein>
<dbReference type="Pfam" id="PF14361">
    <property type="entry name" value="RsbRD_N"/>
    <property type="match status" value="1"/>
</dbReference>
<gene>
    <name evidence="11" type="ORF">OXH18_20870</name>
</gene>
<dbReference type="GO" id="GO:0005886">
    <property type="term" value="C:plasma membrane"/>
    <property type="evidence" value="ECO:0007669"/>
    <property type="project" value="TreeGrafter"/>
</dbReference>
<dbReference type="Pfam" id="PF02518">
    <property type="entry name" value="HATPase_c"/>
    <property type="match status" value="1"/>
</dbReference>
<dbReference type="SMART" id="SM00388">
    <property type="entry name" value="HisKA"/>
    <property type="match status" value="1"/>
</dbReference>
<dbReference type="Gene3D" id="3.30.565.10">
    <property type="entry name" value="Histidine kinase-like ATPase, C-terminal domain"/>
    <property type="match status" value="1"/>
</dbReference>
<dbReference type="InterPro" id="IPR005467">
    <property type="entry name" value="His_kinase_dom"/>
</dbReference>
<evidence type="ECO:0000256" key="1">
    <source>
        <dbReference type="ARBA" id="ARBA00000085"/>
    </source>
</evidence>
<dbReference type="CDD" id="cd16922">
    <property type="entry name" value="HATPase_EvgS-ArcB-TorS-like"/>
    <property type="match status" value="1"/>
</dbReference>
<dbReference type="Proteomes" id="UP001163152">
    <property type="component" value="Chromosome"/>
</dbReference>
<dbReference type="Gene3D" id="1.10.287.130">
    <property type="match status" value="1"/>
</dbReference>
<dbReference type="SUPFAM" id="SSF47384">
    <property type="entry name" value="Homodimeric domain of signal transducing histidine kinase"/>
    <property type="match status" value="1"/>
</dbReference>
<dbReference type="PRINTS" id="PR00344">
    <property type="entry name" value="BCTRLSENSOR"/>
</dbReference>
<comment type="catalytic activity">
    <reaction evidence="1">
        <text>ATP + protein L-histidine = ADP + protein N-phospho-L-histidine.</text>
        <dbReference type="EC" id="2.7.13.3"/>
    </reaction>
</comment>
<dbReference type="InterPro" id="IPR004358">
    <property type="entry name" value="Sig_transdc_His_kin-like_C"/>
</dbReference>
<dbReference type="GO" id="GO:0009927">
    <property type="term" value="F:histidine phosphotransfer kinase activity"/>
    <property type="evidence" value="ECO:0007669"/>
    <property type="project" value="TreeGrafter"/>
</dbReference>
<dbReference type="InterPro" id="IPR003661">
    <property type="entry name" value="HisK_dim/P_dom"/>
</dbReference>
<dbReference type="AlphaFoldDB" id="A0A9E9C9H7"/>
<keyword evidence="7" id="KW-0902">Two-component regulatory system</keyword>
<dbReference type="PROSITE" id="PS50109">
    <property type="entry name" value="HIS_KIN"/>
    <property type="match status" value="1"/>
</dbReference>
<evidence type="ECO:0000256" key="3">
    <source>
        <dbReference type="ARBA" id="ARBA00012438"/>
    </source>
</evidence>
<keyword evidence="9" id="KW-0175">Coiled coil</keyword>
<evidence type="ECO:0000256" key="5">
    <source>
        <dbReference type="ARBA" id="ARBA00022679"/>
    </source>
</evidence>
<evidence type="ECO:0000256" key="2">
    <source>
        <dbReference type="ARBA" id="ARBA00006402"/>
    </source>
</evidence>
<dbReference type="SMART" id="SM00387">
    <property type="entry name" value="HATPase_c"/>
    <property type="match status" value="1"/>
</dbReference>
<dbReference type="InterPro" id="IPR025751">
    <property type="entry name" value="RsbRD_N_dom"/>
</dbReference>
<evidence type="ECO:0000256" key="7">
    <source>
        <dbReference type="ARBA" id="ARBA00023012"/>
    </source>
</evidence>
<dbReference type="InterPro" id="IPR036890">
    <property type="entry name" value="HATPase_C_sf"/>
</dbReference>
<dbReference type="KEGG" id="tsin:OXH18_20870"/>
<keyword evidence="12" id="KW-1185">Reference proteome</keyword>
<dbReference type="PANTHER" id="PTHR43047">
    <property type="entry name" value="TWO-COMPONENT HISTIDINE PROTEIN KINASE"/>
    <property type="match status" value="1"/>
</dbReference>
<dbReference type="GO" id="GO:0000155">
    <property type="term" value="F:phosphorelay sensor kinase activity"/>
    <property type="evidence" value="ECO:0007669"/>
    <property type="project" value="InterPro"/>
</dbReference>
<dbReference type="RefSeq" id="WP_268609391.1">
    <property type="nucleotide sequence ID" value="NZ_CP113797.1"/>
</dbReference>
<evidence type="ECO:0000256" key="8">
    <source>
        <dbReference type="ARBA" id="ARBA00074306"/>
    </source>
</evidence>
<evidence type="ECO:0000256" key="6">
    <source>
        <dbReference type="ARBA" id="ARBA00022777"/>
    </source>
</evidence>
<proteinExistence type="inferred from homology"/>
<dbReference type="FunFam" id="3.30.565.10:FF:000010">
    <property type="entry name" value="Sensor histidine kinase RcsC"/>
    <property type="match status" value="1"/>
</dbReference>
<reference evidence="11" key="1">
    <citation type="submission" date="2022-12" db="EMBL/GenBank/DDBJ databases">
        <title>Polyphasic identification of a Novel Hot-Spring Cyanobacterium Ocullathermofonsia sinensis gen nov. sp. nov. and Genomic Insights on its Adaptations to the Thermal Habitat.</title>
        <authorList>
            <person name="Daroch M."/>
            <person name="Tang J."/>
            <person name="Jiang Y."/>
        </authorList>
    </citation>
    <scope>NUCLEOTIDE SEQUENCE</scope>
    <source>
        <strain evidence="11">PKUAC-SCTA174</strain>
    </source>
</reference>
<sequence length="400" mass="44926">MDFSQTLTQRSETIVDRWIEAVCQDHRIESTRELTFKSIRDSLPSVLTALSTVLSDRETSDLQTLVQASLKHGQIRAEQGFEPSEIAEEYRLLRFVIFSVLEDELLKATPTEMLRAVRLIDTVIDEAIARCFESYTQGRIQELEQLQSQLRLTNQELTRLVRASKDNLSQLAHELKTPLTSIIGYADLFLRQQRQQSDLQVRSPNLESIERVLMSGRLLLRLINDTLEMSRCGTGTMKLQLAETNVRELIQLTVDMIEPLARSKNLTLIVDCDRSPDYIFTDSLRLQQILTNLLGNAIRYSNAGTVRLTCQTVSPNQWSISIGDDGIGIPLEEQTTIFEPYIRTEAAQSQTADGTGLGLAITSRLVALMQGQIEVQSQPGQGSTFTVTLPIDLSAIVNLN</sequence>